<dbReference type="GO" id="GO:0016705">
    <property type="term" value="F:oxidoreductase activity, acting on paired donors, with incorporation or reduction of molecular oxygen"/>
    <property type="evidence" value="ECO:0007669"/>
    <property type="project" value="InterPro"/>
</dbReference>
<keyword evidence="12" id="KW-0472">Membrane</keyword>
<organism evidence="15 16">
    <name type="scientific">Pycnoporus cinnabarinus</name>
    <name type="common">Cinnabar-red polypore</name>
    <name type="synonym">Trametes cinnabarina</name>
    <dbReference type="NCBI Taxonomy" id="5643"/>
    <lineage>
        <taxon>Eukaryota</taxon>
        <taxon>Fungi</taxon>
        <taxon>Dikarya</taxon>
        <taxon>Basidiomycota</taxon>
        <taxon>Agaricomycotina</taxon>
        <taxon>Agaricomycetes</taxon>
        <taxon>Polyporales</taxon>
        <taxon>Polyporaceae</taxon>
        <taxon>Trametes</taxon>
    </lineage>
</organism>
<dbReference type="InterPro" id="IPR017972">
    <property type="entry name" value="Cyt_P450_CS"/>
</dbReference>
<evidence type="ECO:0000256" key="1">
    <source>
        <dbReference type="ARBA" id="ARBA00001971"/>
    </source>
</evidence>
<evidence type="ECO:0000313" key="16">
    <source>
        <dbReference type="Proteomes" id="UP000029665"/>
    </source>
</evidence>
<dbReference type="PANTHER" id="PTHR46300:SF7">
    <property type="entry name" value="P450, PUTATIVE (EUROFUNG)-RELATED"/>
    <property type="match status" value="1"/>
</dbReference>
<evidence type="ECO:0000256" key="9">
    <source>
        <dbReference type="ARBA" id="ARBA00023002"/>
    </source>
</evidence>
<keyword evidence="7 13" id="KW-0479">Metal-binding</keyword>
<dbReference type="SUPFAM" id="SSF48264">
    <property type="entry name" value="Cytochrome P450"/>
    <property type="match status" value="1"/>
</dbReference>
<evidence type="ECO:0000256" key="13">
    <source>
        <dbReference type="PIRSR" id="PIRSR602401-1"/>
    </source>
</evidence>
<keyword evidence="9 14" id="KW-0560">Oxidoreductase</keyword>
<evidence type="ECO:0000256" key="3">
    <source>
        <dbReference type="ARBA" id="ARBA00005179"/>
    </source>
</evidence>
<dbReference type="InterPro" id="IPR050364">
    <property type="entry name" value="Cytochrome_P450_fung"/>
</dbReference>
<keyword evidence="10 13" id="KW-0408">Iron</keyword>
<dbReference type="EMBL" id="CCBP010000104">
    <property type="protein sequence ID" value="CDO71681.1"/>
    <property type="molecule type" value="Genomic_DNA"/>
</dbReference>
<dbReference type="InterPro" id="IPR001128">
    <property type="entry name" value="Cyt_P450"/>
</dbReference>
<feature type="binding site" description="axial binding residue" evidence="13">
    <location>
        <position position="161"/>
    </location>
    <ligand>
        <name>heme</name>
        <dbReference type="ChEBI" id="CHEBI:30413"/>
    </ligand>
    <ligandPart>
        <name>Fe</name>
        <dbReference type="ChEBI" id="CHEBI:18248"/>
    </ligandPart>
</feature>
<comment type="cofactor">
    <cofactor evidence="1 13">
        <name>heme</name>
        <dbReference type="ChEBI" id="CHEBI:30413"/>
    </cofactor>
</comment>
<dbReference type="PRINTS" id="PR00385">
    <property type="entry name" value="P450"/>
</dbReference>
<keyword evidence="5 13" id="KW-0349">Heme</keyword>
<keyword evidence="11 14" id="KW-0503">Monooxygenase</keyword>
<accession>A0A060SBR1</accession>
<evidence type="ECO:0000256" key="4">
    <source>
        <dbReference type="ARBA" id="ARBA00010617"/>
    </source>
</evidence>
<comment type="similarity">
    <text evidence="4 14">Belongs to the cytochrome P450 family.</text>
</comment>
<dbReference type="PANTHER" id="PTHR46300">
    <property type="entry name" value="P450, PUTATIVE (EUROFUNG)-RELATED-RELATED"/>
    <property type="match status" value="1"/>
</dbReference>
<evidence type="ECO:0000256" key="12">
    <source>
        <dbReference type="ARBA" id="ARBA00023136"/>
    </source>
</evidence>
<protein>
    <recommendedName>
        <fullName evidence="17">Cytochrome P450</fullName>
    </recommendedName>
</protein>
<evidence type="ECO:0000256" key="8">
    <source>
        <dbReference type="ARBA" id="ARBA00022989"/>
    </source>
</evidence>
<evidence type="ECO:0000256" key="7">
    <source>
        <dbReference type="ARBA" id="ARBA00022723"/>
    </source>
</evidence>
<evidence type="ECO:0000256" key="14">
    <source>
        <dbReference type="RuleBase" id="RU000461"/>
    </source>
</evidence>
<proteinExistence type="inferred from homology"/>
<evidence type="ECO:0000256" key="11">
    <source>
        <dbReference type="ARBA" id="ARBA00023033"/>
    </source>
</evidence>
<evidence type="ECO:0000256" key="10">
    <source>
        <dbReference type="ARBA" id="ARBA00023004"/>
    </source>
</evidence>
<dbReference type="STRING" id="5643.A0A060SBR1"/>
<dbReference type="GO" id="GO:0016020">
    <property type="term" value="C:membrane"/>
    <property type="evidence" value="ECO:0007669"/>
    <property type="project" value="UniProtKB-SubCell"/>
</dbReference>
<comment type="pathway">
    <text evidence="3">Secondary metabolite biosynthesis.</text>
</comment>
<dbReference type="HOGENOM" id="CLU_001570_20_0_1"/>
<keyword evidence="16" id="KW-1185">Reference proteome</keyword>
<keyword evidence="6" id="KW-0812">Transmembrane</keyword>
<dbReference type="InterPro" id="IPR002401">
    <property type="entry name" value="Cyt_P450_E_grp-I"/>
</dbReference>
<evidence type="ECO:0000256" key="6">
    <source>
        <dbReference type="ARBA" id="ARBA00022692"/>
    </source>
</evidence>
<name>A0A060SBR1_PYCCI</name>
<dbReference type="PRINTS" id="PR00463">
    <property type="entry name" value="EP450I"/>
</dbReference>
<dbReference type="GO" id="GO:0004497">
    <property type="term" value="F:monooxygenase activity"/>
    <property type="evidence" value="ECO:0007669"/>
    <property type="project" value="UniProtKB-KW"/>
</dbReference>
<evidence type="ECO:0000256" key="5">
    <source>
        <dbReference type="ARBA" id="ARBA00022617"/>
    </source>
</evidence>
<evidence type="ECO:0008006" key="17">
    <source>
        <dbReference type="Google" id="ProtNLM"/>
    </source>
</evidence>
<dbReference type="PROSITE" id="PS00086">
    <property type="entry name" value="CYTOCHROME_P450"/>
    <property type="match status" value="1"/>
</dbReference>
<dbReference type="OrthoDB" id="3934656at2759"/>
<evidence type="ECO:0000313" key="15">
    <source>
        <dbReference type="EMBL" id="CDO71681.1"/>
    </source>
</evidence>
<dbReference type="GO" id="GO:0020037">
    <property type="term" value="F:heme binding"/>
    <property type="evidence" value="ECO:0007669"/>
    <property type="project" value="InterPro"/>
</dbReference>
<reference evidence="15" key="1">
    <citation type="submission" date="2014-01" db="EMBL/GenBank/DDBJ databases">
        <title>The genome of the white-rot fungus Pycnoporus cinnabarinus: a basidiomycete model with a versatile arsenal for lignocellulosic biomass breakdown.</title>
        <authorList>
            <person name="Levasseur A."/>
            <person name="Lomascolo A."/>
            <person name="Ruiz-Duenas F.J."/>
            <person name="Uzan E."/>
            <person name="Piumi F."/>
            <person name="Kues U."/>
            <person name="Ram A.F.J."/>
            <person name="Murat C."/>
            <person name="Haon M."/>
            <person name="Benoit I."/>
            <person name="Arfi Y."/>
            <person name="Chevret D."/>
            <person name="Drula E."/>
            <person name="Kwon M.J."/>
            <person name="Gouret P."/>
            <person name="Lesage-Meessen L."/>
            <person name="Lombard V."/>
            <person name="Mariette J."/>
            <person name="Noirot C."/>
            <person name="Park J."/>
            <person name="Patyshakuliyeva A."/>
            <person name="Wieneger R.A.B."/>
            <person name="Wosten H.A.B."/>
            <person name="Martin F."/>
            <person name="Coutinho P.M."/>
            <person name="de Vries R."/>
            <person name="Martinez A.T."/>
            <person name="Klopp C."/>
            <person name="Pontarotti P."/>
            <person name="Henrissat B."/>
            <person name="Record E."/>
        </authorList>
    </citation>
    <scope>NUCLEOTIDE SEQUENCE [LARGE SCALE GENOMIC DNA]</scope>
    <source>
        <strain evidence="15">BRFM137</strain>
    </source>
</reference>
<dbReference type="AlphaFoldDB" id="A0A060SBR1"/>
<dbReference type="InterPro" id="IPR036396">
    <property type="entry name" value="Cyt_P450_sf"/>
</dbReference>
<evidence type="ECO:0000256" key="2">
    <source>
        <dbReference type="ARBA" id="ARBA00004167"/>
    </source>
</evidence>
<sequence length="252" mass="28409">MGEKEYYEELVKNVGLVAYEAGSDTSFSTLLGFFLAMCHYPEVQRKAQAELDAVVGPHRLPDFGDRDALPYINAVIKEALRWHIVLPLGLPHRTVQDDEIDGYFLPAGTILIPNTWAMMQDADAYDKPREFYPDRFIRDGKLDTTVRDPAAYVFGYGRRVCAGRHFADEMLYLAIASVLHVFIIEPPLDENGQPVKVEHRQSPGLISYVHITRVDSLRLNISGGVNRHPEDFQCVLKPRYDSTTNASLLASV</sequence>
<keyword evidence="8" id="KW-1133">Transmembrane helix</keyword>
<dbReference type="OMA" id="MCNILAN"/>
<dbReference type="Proteomes" id="UP000029665">
    <property type="component" value="Unassembled WGS sequence"/>
</dbReference>
<gene>
    <name evidence="15" type="ORF">BN946_scf184915.g25</name>
</gene>
<comment type="caution">
    <text evidence="15">The sequence shown here is derived from an EMBL/GenBank/DDBJ whole genome shotgun (WGS) entry which is preliminary data.</text>
</comment>
<dbReference type="Pfam" id="PF00067">
    <property type="entry name" value="p450"/>
    <property type="match status" value="1"/>
</dbReference>
<comment type="subcellular location">
    <subcellularLocation>
        <location evidence="2">Membrane</location>
        <topology evidence="2">Single-pass membrane protein</topology>
    </subcellularLocation>
</comment>
<dbReference type="Gene3D" id="1.10.630.10">
    <property type="entry name" value="Cytochrome P450"/>
    <property type="match status" value="1"/>
</dbReference>
<dbReference type="GO" id="GO:0005506">
    <property type="term" value="F:iron ion binding"/>
    <property type="evidence" value="ECO:0007669"/>
    <property type="project" value="InterPro"/>
</dbReference>